<dbReference type="KEGG" id="cko:CKO_04155"/>
<keyword evidence="2" id="KW-1185">Reference proteome</keyword>
<gene>
    <name evidence="1" type="ordered locus">CKO_04155</name>
</gene>
<reference evidence="1 2" key="1">
    <citation type="submission" date="2007-08" db="EMBL/GenBank/DDBJ databases">
        <authorList>
            <consortium name="The Citrobacter koseri Genome Sequencing Project"/>
            <person name="McClelland M."/>
            <person name="Sanderson E.K."/>
            <person name="Porwollik S."/>
            <person name="Spieth J."/>
            <person name="Clifton W.S."/>
            <person name="Latreille P."/>
            <person name="Courtney L."/>
            <person name="Wang C."/>
            <person name="Pepin K."/>
            <person name="Bhonagiri V."/>
            <person name="Nash W."/>
            <person name="Johnson M."/>
            <person name="Thiruvilangam P."/>
            <person name="Wilson R."/>
        </authorList>
    </citation>
    <scope>NUCLEOTIDE SEQUENCE [LARGE SCALE GENOMIC DNA]</scope>
    <source>
        <strain evidence="2">ATCC BAA-895 / CDC 4225-83 / SGSC4696</strain>
    </source>
</reference>
<dbReference type="Proteomes" id="UP000008148">
    <property type="component" value="Chromosome"/>
</dbReference>
<dbReference type="AlphaFoldDB" id="A8AP07"/>
<organism evidence="1 2">
    <name type="scientific">Citrobacter koseri (strain ATCC BAA-895 / CDC 4225-83 / SGSC4696)</name>
    <dbReference type="NCBI Taxonomy" id="290338"/>
    <lineage>
        <taxon>Bacteria</taxon>
        <taxon>Pseudomonadati</taxon>
        <taxon>Pseudomonadota</taxon>
        <taxon>Gammaproteobacteria</taxon>
        <taxon>Enterobacterales</taxon>
        <taxon>Enterobacteriaceae</taxon>
        <taxon>Citrobacter</taxon>
    </lineage>
</organism>
<accession>A8AP07</accession>
<protein>
    <submittedName>
        <fullName evidence="1">Uncharacterized protein</fullName>
    </submittedName>
</protein>
<dbReference type="EMBL" id="CP000822">
    <property type="protein sequence ID" value="ABV15220.1"/>
    <property type="molecule type" value="Genomic_DNA"/>
</dbReference>
<evidence type="ECO:0000313" key="2">
    <source>
        <dbReference type="Proteomes" id="UP000008148"/>
    </source>
</evidence>
<sequence length="95" mass="10564">MSPAIKSYHVSGSVGRIRRSPPSGIYCLMALRLSGLRIALFRNTRLLSPWMLPCPQICQGEYRGRPSAYRRCTEFNSPYSCGSRIALRGDLPACA</sequence>
<dbReference type="HOGENOM" id="CLU_2367804_0_0_6"/>
<proteinExistence type="predicted"/>
<name>A8AP07_CITK8</name>
<dbReference type="STRING" id="290338.CKO_04155"/>
<evidence type="ECO:0000313" key="1">
    <source>
        <dbReference type="EMBL" id="ABV15220.1"/>
    </source>
</evidence>